<evidence type="ECO:0000256" key="1">
    <source>
        <dbReference type="SAM" id="Phobius"/>
    </source>
</evidence>
<dbReference type="AlphaFoldDB" id="A0AAW1CT80"/>
<feature type="transmembrane region" description="Helical" evidence="1">
    <location>
        <begin position="113"/>
        <end position="133"/>
    </location>
</feature>
<keyword evidence="1" id="KW-0812">Transmembrane</keyword>
<accession>A0AAW1CT80</accession>
<proteinExistence type="predicted"/>
<gene>
    <name evidence="2" type="ORF">O3M35_002926</name>
</gene>
<sequence>MYEAKCLVMDYHTSGGGGGGAVVAASAGTGPQGPPSVPAGHVHQFHQLHPLAPDTSARWTQYQQLWRQHHMYINGMYQSFLIVCLIHVAMVTEPALFHLICKKKKSNASQHMTSWYTYLIITFLPGHHMLYHIF</sequence>
<keyword evidence="1" id="KW-1133">Transmembrane helix</keyword>
<evidence type="ECO:0000313" key="3">
    <source>
        <dbReference type="Proteomes" id="UP001461498"/>
    </source>
</evidence>
<reference evidence="2 3" key="1">
    <citation type="submission" date="2022-12" db="EMBL/GenBank/DDBJ databases">
        <title>Chromosome-level genome assembly of true bugs.</title>
        <authorList>
            <person name="Ma L."/>
            <person name="Li H."/>
        </authorList>
    </citation>
    <scope>NUCLEOTIDE SEQUENCE [LARGE SCALE GENOMIC DNA]</scope>
    <source>
        <strain evidence="2">Lab_2022b</strain>
    </source>
</reference>
<organism evidence="2 3">
    <name type="scientific">Rhynocoris fuscipes</name>
    <dbReference type="NCBI Taxonomy" id="488301"/>
    <lineage>
        <taxon>Eukaryota</taxon>
        <taxon>Metazoa</taxon>
        <taxon>Ecdysozoa</taxon>
        <taxon>Arthropoda</taxon>
        <taxon>Hexapoda</taxon>
        <taxon>Insecta</taxon>
        <taxon>Pterygota</taxon>
        <taxon>Neoptera</taxon>
        <taxon>Paraneoptera</taxon>
        <taxon>Hemiptera</taxon>
        <taxon>Heteroptera</taxon>
        <taxon>Panheteroptera</taxon>
        <taxon>Cimicomorpha</taxon>
        <taxon>Reduviidae</taxon>
        <taxon>Harpactorinae</taxon>
        <taxon>Harpactorini</taxon>
        <taxon>Rhynocoris</taxon>
    </lineage>
</organism>
<name>A0AAW1CT80_9HEMI</name>
<dbReference type="EMBL" id="JAPXFL010000011">
    <property type="protein sequence ID" value="KAK9500013.1"/>
    <property type="molecule type" value="Genomic_DNA"/>
</dbReference>
<keyword evidence="3" id="KW-1185">Reference proteome</keyword>
<dbReference type="Proteomes" id="UP001461498">
    <property type="component" value="Unassembled WGS sequence"/>
</dbReference>
<comment type="caution">
    <text evidence="2">The sequence shown here is derived from an EMBL/GenBank/DDBJ whole genome shotgun (WGS) entry which is preliminary data.</text>
</comment>
<evidence type="ECO:0000313" key="2">
    <source>
        <dbReference type="EMBL" id="KAK9500013.1"/>
    </source>
</evidence>
<protein>
    <submittedName>
        <fullName evidence="2">Uncharacterized protein</fullName>
    </submittedName>
</protein>
<feature type="transmembrane region" description="Helical" evidence="1">
    <location>
        <begin position="80"/>
        <end position="101"/>
    </location>
</feature>
<keyword evidence="1" id="KW-0472">Membrane</keyword>